<dbReference type="Proteomes" id="UP001208570">
    <property type="component" value="Unassembled WGS sequence"/>
</dbReference>
<dbReference type="InterPro" id="IPR043159">
    <property type="entry name" value="Lectin_gal-bd_sf"/>
</dbReference>
<keyword evidence="2" id="KW-1185">Reference proteome</keyword>
<proteinExistence type="predicted"/>
<name>A0AAD9MV98_9ANNE</name>
<reference evidence="1" key="1">
    <citation type="journal article" date="2023" name="Mol. Biol. Evol.">
        <title>Third-Generation Sequencing Reveals the Adaptive Role of the Epigenome in Three Deep-Sea Polychaetes.</title>
        <authorList>
            <person name="Perez M."/>
            <person name="Aroh O."/>
            <person name="Sun Y."/>
            <person name="Lan Y."/>
            <person name="Juniper S.K."/>
            <person name="Young C.R."/>
            <person name="Angers B."/>
            <person name="Qian P.Y."/>
        </authorList>
    </citation>
    <scope>NUCLEOTIDE SEQUENCE</scope>
    <source>
        <strain evidence="1">P08H-3</strain>
    </source>
</reference>
<gene>
    <name evidence="1" type="ORF">LSH36_570g04034</name>
</gene>
<dbReference type="SUPFAM" id="SSF49854">
    <property type="entry name" value="Spermadhesin, CUB domain"/>
    <property type="match status" value="1"/>
</dbReference>
<organism evidence="1 2">
    <name type="scientific">Paralvinella palmiformis</name>
    <dbReference type="NCBI Taxonomy" id="53620"/>
    <lineage>
        <taxon>Eukaryota</taxon>
        <taxon>Metazoa</taxon>
        <taxon>Spiralia</taxon>
        <taxon>Lophotrochozoa</taxon>
        <taxon>Annelida</taxon>
        <taxon>Polychaeta</taxon>
        <taxon>Sedentaria</taxon>
        <taxon>Canalipalpata</taxon>
        <taxon>Terebellida</taxon>
        <taxon>Terebelliformia</taxon>
        <taxon>Alvinellidae</taxon>
        <taxon>Paralvinella</taxon>
    </lineage>
</organism>
<dbReference type="PANTHER" id="PTHR46780">
    <property type="entry name" value="PROTEIN EVA-1"/>
    <property type="match status" value="1"/>
</dbReference>
<accession>A0AAD9MV98</accession>
<dbReference type="CDD" id="cd22823">
    <property type="entry name" value="Gal_Rha_Lectin"/>
    <property type="match status" value="1"/>
</dbReference>
<dbReference type="AlphaFoldDB" id="A0AAD9MV98"/>
<protein>
    <recommendedName>
        <fullName evidence="3">SUEL-type lectin domain-containing protein</fullName>
    </recommendedName>
</protein>
<sequence>MRAARCVVRNYGYLGCSADVLPHLDWMCSGKRECKVRIPDQALDAVNPCPKDLKTYLEVVYQCIKVVDPPCYACAQSNQSAIISGQYGHLASIQVNDDGCGTGLCPWVIQEVEGRRINLTLYDFSVPDSTPAQYGADSCHRFGTFHV</sequence>
<evidence type="ECO:0008006" key="3">
    <source>
        <dbReference type="Google" id="ProtNLM"/>
    </source>
</evidence>
<evidence type="ECO:0000313" key="2">
    <source>
        <dbReference type="Proteomes" id="UP001208570"/>
    </source>
</evidence>
<evidence type="ECO:0000313" key="1">
    <source>
        <dbReference type="EMBL" id="KAK2147097.1"/>
    </source>
</evidence>
<dbReference type="EMBL" id="JAODUP010000570">
    <property type="protein sequence ID" value="KAK2147097.1"/>
    <property type="molecule type" value="Genomic_DNA"/>
</dbReference>
<dbReference type="Gene3D" id="2.60.120.740">
    <property type="match status" value="1"/>
</dbReference>
<comment type="caution">
    <text evidence="1">The sequence shown here is derived from an EMBL/GenBank/DDBJ whole genome shotgun (WGS) entry which is preliminary data.</text>
</comment>
<dbReference type="InterPro" id="IPR035914">
    <property type="entry name" value="Sperma_CUB_dom_sf"/>
</dbReference>